<dbReference type="Pfam" id="PF08238">
    <property type="entry name" value="Sel1"/>
    <property type="match status" value="2"/>
</dbReference>
<feature type="compositionally biased region" description="Basic and acidic residues" evidence="6">
    <location>
        <begin position="481"/>
        <end position="490"/>
    </location>
</feature>
<dbReference type="Pfam" id="PF13306">
    <property type="entry name" value="LRR_5"/>
    <property type="match status" value="4"/>
</dbReference>
<keyword evidence="1" id="KW-0808">Transferase</keyword>
<dbReference type="InterPro" id="IPR006597">
    <property type="entry name" value="Sel1-like"/>
</dbReference>
<evidence type="ECO:0000256" key="2">
    <source>
        <dbReference type="ARBA" id="ARBA00022741"/>
    </source>
</evidence>
<evidence type="ECO:0000256" key="1">
    <source>
        <dbReference type="ARBA" id="ARBA00022679"/>
    </source>
</evidence>
<organism evidence="8 9">
    <name type="scientific">Tritrichomonas musculus</name>
    <dbReference type="NCBI Taxonomy" id="1915356"/>
    <lineage>
        <taxon>Eukaryota</taxon>
        <taxon>Metamonada</taxon>
        <taxon>Parabasalia</taxon>
        <taxon>Tritrichomonadida</taxon>
        <taxon>Tritrichomonadidae</taxon>
        <taxon>Tritrichomonas</taxon>
    </lineage>
</organism>
<dbReference type="SMART" id="SM00671">
    <property type="entry name" value="SEL1"/>
    <property type="match status" value="1"/>
</dbReference>
<dbReference type="Gene3D" id="1.10.510.10">
    <property type="entry name" value="Transferase(Phosphotransferase) domain 1"/>
    <property type="match status" value="1"/>
</dbReference>
<protein>
    <recommendedName>
        <fullName evidence="7">Protein kinase domain-containing protein</fullName>
    </recommendedName>
</protein>
<dbReference type="InterPro" id="IPR026906">
    <property type="entry name" value="LRR_5"/>
</dbReference>
<dbReference type="SUPFAM" id="SSF81901">
    <property type="entry name" value="HCP-like"/>
    <property type="match status" value="1"/>
</dbReference>
<dbReference type="SUPFAM" id="SSF56112">
    <property type="entry name" value="Protein kinase-like (PK-like)"/>
    <property type="match status" value="1"/>
</dbReference>
<evidence type="ECO:0000256" key="4">
    <source>
        <dbReference type="ARBA" id="ARBA00022840"/>
    </source>
</evidence>
<dbReference type="Gene3D" id="1.25.40.10">
    <property type="entry name" value="Tetratricopeptide repeat domain"/>
    <property type="match status" value="1"/>
</dbReference>
<feature type="compositionally biased region" description="Basic and acidic residues" evidence="6">
    <location>
        <begin position="370"/>
        <end position="389"/>
    </location>
</feature>
<dbReference type="InterPro" id="IPR011990">
    <property type="entry name" value="TPR-like_helical_dom_sf"/>
</dbReference>
<dbReference type="EMBL" id="JAPFFF010000034">
    <property type="protein sequence ID" value="KAK8843907.1"/>
    <property type="molecule type" value="Genomic_DNA"/>
</dbReference>
<evidence type="ECO:0000256" key="5">
    <source>
        <dbReference type="PROSITE-ProRule" id="PRU10141"/>
    </source>
</evidence>
<feature type="compositionally biased region" description="Basic residues" evidence="6">
    <location>
        <begin position="357"/>
        <end position="369"/>
    </location>
</feature>
<feature type="compositionally biased region" description="Basic and acidic residues" evidence="6">
    <location>
        <begin position="674"/>
        <end position="685"/>
    </location>
</feature>
<dbReference type="InterPro" id="IPR032675">
    <property type="entry name" value="LRR_dom_sf"/>
</dbReference>
<dbReference type="PROSITE" id="PS00108">
    <property type="entry name" value="PROTEIN_KINASE_ST"/>
    <property type="match status" value="1"/>
</dbReference>
<name>A0ABR2HBT5_9EUKA</name>
<feature type="compositionally biased region" description="Basic and acidic residues" evidence="6">
    <location>
        <begin position="631"/>
        <end position="641"/>
    </location>
</feature>
<dbReference type="SMART" id="SM00220">
    <property type="entry name" value="S_TKc"/>
    <property type="match status" value="1"/>
</dbReference>
<keyword evidence="2 5" id="KW-0547">Nucleotide-binding</keyword>
<dbReference type="InterPro" id="IPR045269">
    <property type="entry name" value="Atg1-like"/>
</dbReference>
<dbReference type="PANTHER" id="PTHR24348">
    <property type="entry name" value="SERINE/THREONINE-PROTEIN KINASE UNC-51-RELATED"/>
    <property type="match status" value="1"/>
</dbReference>
<keyword evidence="4 5" id="KW-0067">ATP-binding</keyword>
<keyword evidence="9" id="KW-1185">Reference proteome</keyword>
<sequence length="1283" mass="144679">MKTAPNLSMEKYRKKEFIGEGAYGKVFKIEDRRTDEIYAAKIINFQNIPAALIENEISNLSMINYPTVVHFIGYSLKGFDGDPSPTVVTDFLTGGSLDKILEKERTGNSPVNWSATSRYIILFGLSIGMNHLHKVKIIHRDLKPANILLNENHYPVICDFGFSKSSDKRLSQFKLHTDLGTPFYRAPEILTGSYDFKIDIYSFSLVAFELITLKEPPFDLLNCLAEINGKENQKFIKRCYSRRPEKRPTFYEICDFITKKSFTECFGEIDLIEMLNFFDFLDENDANLDGDELYFIGRFWLEHNKSEAEHYMKKSAEKGKIDAMLAYAEMLDKGEGVRVDKEKAQHYYKMASDSRHKAERKKKHKKSAKSKKEALPIEPEKHKSPDGMKIKKKTSKKSPVMRASPGAGDDHNDAKPPNIMMGRRFPPFGEPEEHKSPDDTRRKIATLKRASASPGTGDAHKCASPPDFMMGRRFPPFDEPEEHKSPDGMKIKKKTLKRASASPGTGDAHKCASPPDFMMGRRFPPFGEPEEHKSPDGMKIKKKTSKKSPVMRASPGAGDDHNDAKPPNIMMGRRFSPFGEPEEHKSPDGMRKKIATLKRASASPGTGDAHKCASPPDFMMGRRFPPFDEPEEHKSPDDTRRKIATLKRASASPGTGDAHKCASPPDFMMGRRFPPFDEPEKHKSPDIVPVADAAPPKVKVPTKSPPRKPKPNVSRPILVVDITRTKTMPKNDESAPKISKNSTIFRSVDYIVYILDEPSLTAEITYSPEAKGDVFIKAFVSFNGNEYKVIGIRDKAFYGASIKSLSFSENSYVKSIGASCFLNSTIESFSIPKSLTEFDNEWCNGADKLNKVEVDPRNTKIFAFFSMLFVQDEGKLIFAPRDSEGEIMIPDELTYIGVCCFQNANDIRSLISVNSSLEVIDSYAFYGCRNLEKASIKSDKLTVKKSCFAFSNKLTSVEFNCKHLSLHHRCFENCSSLNSISFLNLEDITLQSYVFNECNSLSKVNINSGSLIKLDDKSFFGQSSIKSIRLSAQSIEYPNNFEIKCNSLIEIWFESKKGLVLSQSMFYRLQQLKSVKIKTEGTIKMKQFCFVDMNNLETVEVTGDEIEMETYCFYNCSSLSTFILQSNKQITLDSQNIFNTYKSLRKIELTSSSSLTIDDYFLENAASLTDVRLSGQGLTIKANCFSGCQKLANFSIIKTGDISIQQNQFINCKKLDKITIEINNSDHLESKVDFGVDCFSRANDLKEIIISGNIITANFHGDSDETKFFAFVRNKDIASYFKE</sequence>
<gene>
    <name evidence="8" type="ORF">M9Y10_024990</name>
</gene>
<feature type="compositionally biased region" description="Low complexity" evidence="6">
    <location>
        <begin position="688"/>
        <end position="702"/>
    </location>
</feature>
<dbReference type="PANTHER" id="PTHR24348:SF22">
    <property type="entry name" value="NON-SPECIFIC SERINE_THREONINE PROTEIN KINASE"/>
    <property type="match status" value="1"/>
</dbReference>
<dbReference type="PROSITE" id="PS50011">
    <property type="entry name" value="PROTEIN_KINASE_DOM"/>
    <property type="match status" value="1"/>
</dbReference>
<proteinExistence type="predicted"/>
<evidence type="ECO:0000256" key="3">
    <source>
        <dbReference type="ARBA" id="ARBA00022777"/>
    </source>
</evidence>
<evidence type="ECO:0000313" key="9">
    <source>
        <dbReference type="Proteomes" id="UP001470230"/>
    </source>
</evidence>
<feature type="binding site" evidence="5">
    <location>
        <position position="41"/>
    </location>
    <ligand>
        <name>ATP</name>
        <dbReference type="ChEBI" id="CHEBI:30616"/>
    </ligand>
</feature>
<dbReference type="PROSITE" id="PS00107">
    <property type="entry name" value="PROTEIN_KINASE_ATP"/>
    <property type="match status" value="1"/>
</dbReference>
<dbReference type="Proteomes" id="UP001470230">
    <property type="component" value="Unassembled WGS sequence"/>
</dbReference>
<dbReference type="InterPro" id="IPR011009">
    <property type="entry name" value="Kinase-like_dom_sf"/>
</dbReference>
<keyword evidence="3" id="KW-0418">Kinase</keyword>
<dbReference type="Pfam" id="PF00069">
    <property type="entry name" value="Pkinase"/>
    <property type="match status" value="1"/>
</dbReference>
<dbReference type="SUPFAM" id="SSF52058">
    <property type="entry name" value="L domain-like"/>
    <property type="match status" value="1"/>
</dbReference>
<feature type="domain" description="Protein kinase" evidence="7">
    <location>
        <begin position="12"/>
        <end position="263"/>
    </location>
</feature>
<evidence type="ECO:0000256" key="6">
    <source>
        <dbReference type="SAM" id="MobiDB-lite"/>
    </source>
</evidence>
<dbReference type="Gene3D" id="3.80.10.10">
    <property type="entry name" value="Ribonuclease Inhibitor"/>
    <property type="match status" value="2"/>
</dbReference>
<comment type="caution">
    <text evidence="8">The sequence shown here is derived from an EMBL/GenBank/DDBJ whole genome shotgun (WGS) entry which is preliminary data.</text>
</comment>
<feature type="compositionally biased region" description="Basic and acidic residues" evidence="6">
    <location>
        <begin position="529"/>
        <end position="539"/>
    </location>
</feature>
<accession>A0ABR2HBT5</accession>
<dbReference type="InterPro" id="IPR008271">
    <property type="entry name" value="Ser/Thr_kinase_AS"/>
</dbReference>
<feature type="compositionally biased region" description="Basic and acidic residues" evidence="6">
    <location>
        <begin position="431"/>
        <end position="442"/>
    </location>
</feature>
<reference evidence="8 9" key="1">
    <citation type="submission" date="2024-04" db="EMBL/GenBank/DDBJ databases">
        <title>Tritrichomonas musculus Genome.</title>
        <authorList>
            <person name="Alves-Ferreira E."/>
            <person name="Grigg M."/>
            <person name="Lorenzi H."/>
            <person name="Galac M."/>
        </authorList>
    </citation>
    <scope>NUCLEOTIDE SEQUENCE [LARGE SCALE GENOMIC DNA]</scope>
    <source>
        <strain evidence="8 9">EAF2021</strain>
    </source>
</reference>
<dbReference type="InterPro" id="IPR017441">
    <property type="entry name" value="Protein_kinase_ATP_BS"/>
</dbReference>
<dbReference type="InterPro" id="IPR000719">
    <property type="entry name" value="Prot_kinase_dom"/>
</dbReference>
<evidence type="ECO:0000313" key="8">
    <source>
        <dbReference type="EMBL" id="KAK8843907.1"/>
    </source>
</evidence>
<feature type="region of interest" description="Disordered" evidence="6">
    <location>
        <begin position="348"/>
        <end position="713"/>
    </location>
</feature>
<feature type="compositionally biased region" description="Basic and acidic residues" evidence="6">
    <location>
        <begin position="581"/>
        <end position="591"/>
    </location>
</feature>
<evidence type="ECO:0000259" key="7">
    <source>
        <dbReference type="PROSITE" id="PS50011"/>
    </source>
</evidence>